<reference evidence="4 5" key="1">
    <citation type="journal article" date="2023" name="G3 (Bethesda)">
        <title>A chromosome-length genome assembly and annotation of blackberry (Rubus argutus, cv. 'Hillquist').</title>
        <authorList>
            <person name="Bruna T."/>
            <person name="Aryal R."/>
            <person name="Dudchenko O."/>
            <person name="Sargent D.J."/>
            <person name="Mead D."/>
            <person name="Buti M."/>
            <person name="Cavallini A."/>
            <person name="Hytonen T."/>
            <person name="Andres J."/>
            <person name="Pham M."/>
            <person name="Weisz D."/>
            <person name="Mascagni F."/>
            <person name="Usai G."/>
            <person name="Natali L."/>
            <person name="Bassil N."/>
            <person name="Fernandez G.E."/>
            <person name="Lomsadze A."/>
            <person name="Armour M."/>
            <person name="Olukolu B."/>
            <person name="Poorten T."/>
            <person name="Britton C."/>
            <person name="Davik J."/>
            <person name="Ashrafi H."/>
            <person name="Aiden E.L."/>
            <person name="Borodovsky M."/>
            <person name="Worthington M."/>
        </authorList>
    </citation>
    <scope>NUCLEOTIDE SEQUENCE [LARGE SCALE GENOMIC DNA]</scope>
    <source>
        <strain evidence="4">PI 553951</strain>
    </source>
</reference>
<keyword evidence="5" id="KW-1185">Reference proteome</keyword>
<dbReference type="PANTHER" id="PTHR43690">
    <property type="entry name" value="NARDILYSIN"/>
    <property type="match status" value="1"/>
</dbReference>
<name>A0AAW1WSF7_RUBAR</name>
<keyword evidence="1" id="KW-0479">Metal-binding</keyword>
<dbReference type="Pfam" id="PF22456">
    <property type="entry name" value="PqqF-like_C_4"/>
    <property type="match status" value="1"/>
</dbReference>
<dbReference type="SUPFAM" id="SSF63411">
    <property type="entry name" value="LuxS/MPP-like metallohydrolase"/>
    <property type="match status" value="2"/>
</dbReference>
<dbReference type="Pfam" id="PF16187">
    <property type="entry name" value="Peptidase_M16_M"/>
    <property type="match status" value="1"/>
</dbReference>
<dbReference type="EMBL" id="JBEDUW010000005">
    <property type="protein sequence ID" value="KAK9927496.1"/>
    <property type="molecule type" value="Genomic_DNA"/>
</dbReference>
<evidence type="ECO:0000313" key="5">
    <source>
        <dbReference type="Proteomes" id="UP001457282"/>
    </source>
</evidence>
<dbReference type="InterPro" id="IPR054734">
    <property type="entry name" value="PqqF-like_C_4"/>
</dbReference>
<gene>
    <name evidence="4" type="ORF">M0R45_024677</name>
</gene>
<organism evidence="4 5">
    <name type="scientific">Rubus argutus</name>
    <name type="common">Southern blackberry</name>
    <dbReference type="NCBI Taxonomy" id="59490"/>
    <lineage>
        <taxon>Eukaryota</taxon>
        <taxon>Viridiplantae</taxon>
        <taxon>Streptophyta</taxon>
        <taxon>Embryophyta</taxon>
        <taxon>Tracheophyta</taxon>
        <taxon>Spermatophyta</taxon>
        <taxon>Magnoliopsida</taxon>
        <taxon>eudicotyledons</taxon>
        <taxon>Gunneridae</taxon>
        <taxon>Pentapetalae</taxon>
        <taxon>rosids</taxon>
        <taxon>fabids</taxon>
        <taxon>Rosales</taxon>
        <taxon>Rosaceae</taxon>
        <taxon>Rosoideae</taxon>
        <taxon>Rosoideae incertae sedis</taxon>
        <taxon>Rubus</taxon>
    </lineage>
</organism>
<accession>A0AAW1WSF7</accession>
<dbReference type="GO" id="GO:0005829">
    <property type="term" value="C:cytosol"/>
    <property type="evidence" value="ECO:0007669"/>
    <property type="project" value="TreeGrafter"/>
</dbReference>
<feature type="domain" description="Peptidase M16 middle/third" evidence="2">
    <location>
        <begin position="62"/>
        <end position="145"/>
    </location>
</feature>
<dbReference type="InterPro" id="IPR032632">
    <property type="entry name" value="Peptidase_M16_M"/>
</dbReference>
<dbReference type="Proteomes" id="UP001457282">
    <property type="component" value="Unassembled WGS sequence"/>
</dbReference>
<dbReference type="InterPro" id="IPR011249">
    <property type="entry name" value="Metalloenz_LuxS/M16"/>
</dbReference>
<evidence type="ECO:0000256" key="1">
    <source>
        <dbReference type="ARBA" id="ARBA00022723"/>
    </source>
</evidence>
<dbReference type="PANTHER" id="PTHR43690:SF18">
    <property type="entry name" value="INSULIN-DEGRADING ENZYME-RELATED"/>
    <property type="match status" value="1"/>
</dbReference>
<protein>
    <submittedName>
        <fullName evidence="4">Uncharacterized protein</fullName>
    </submittedName>
</protein>
<dbReference type="Gene3D" id="3.30.830.10">
    <property type="entry name" value="Metalloenzyme, LuxS/M16 peptidase-like"/>
    <property type="match status" value="3"/>
</dbReference>
<evidence type="ECO:0000259" key="2">
    <source>
        <dbReference type="Pfam" id="PF16187"/>
    </source>
</evidence>
<dbReference type="GO" id="GO:0046872">
    <property type="term" value="F:metal ion binding"/>
    <property type="evidence" value="ECO:0007669"/>
    <property type="project" value="UniProtKB-KW"/>
</dbReference>
<comment type="caution">
    <text evidence="4">The sequence shown here is derived from an EMBL/GenBank/DDBJ whole genome shotgun (WGS) entry which is preliminary data.</text>
</comment>
<dbReference type="InterPro" id="IPR050626">
    <property type="entry name" value="Peptidase_M16"/>
</dbReference>
<proteinExistence type="predicted"/>
<feature type="domain" description="Coenzyme PQQ synthesis protein F-like C-terminal lobe" evidence="3">
    <location>
        <begin position="279"/>
        <end position="336"/>
    </location>
</feature>
<dbReference type="AlphaFoldDB" id="A0AAW1WSF7"/>
<evidence type="ECO:0000313" key="4">
    <source>
        <dbReference type="EMBL" id="KAK9927496.1"/>
    </source>
</evidence>
<evidence type="ECO:0000259" key="3">
    <source>
        <dbReference type="Pfam" id="PF22456"/>
    </source>
</evidence>
<sequence>MRIDVLSKSSFKSEDIQCEPWFGSHYTEEDISPSLMNLWKDPPEVDVSLHLPQKNEFIPGDFFHPGGYDNVKSSVLTELYIDLLEDELNEIIYQASIAGLGTYISGSNDYLELKVCGFNDKLPALLSKILTTAKIFLPTYDRFQDENTLLVSGLMMTKLCVSDVKSFIPELCSQLYIEGLCHGNLLEEEAISLSNIFKTNFSVEPLPIELRHKDHCMCLPPYANLIRDANVKNNSETNSLYFQIEIESPGLRALAKLFEKIVKEPLYNQLRTKEQLGYSSEYNPMYLQERVDNFIIGVEQLLHELDGDCFENYKDGLMANLLEKDETLARETARLWNEITNKSYMYDWPVKVAEEVRSLRKEDVINFYKTYLQPSSPKCRRLAIRVWGCNTDVKEAEAPPESMQVIRDLATFKMSSEFYPHGY</sequence>